<dbReference type="PROSITE" id="PS01148">
    <property type="entry name" value="UPF0033"/>
    <property type="match status" value="1"/>
</dbReference>
<dbReference type="PANTHER" id="PTHR43429:SF1">
    <property type="entry name" value="NAD(P)H SULFUR OXIDOREDUCTASE (COA-DEPENDENT)"/>
    <property type="match status" value="1"/>
</dbReference>
<gene>
    <name evidence="8" type="ORF">ACFO4R_01405</name>
</gene>
<dbReference type="SUPFAM" id="SSF75169">
    <property type="entry name" value="DsrEFH-like"/>
    <property type="match status" value="1"/>
</dbReference>
<dbReference type="Pfam" id="PF13686">
    <property type="entry name" value="DrsE_2"/>
    <property type="match status" value="1"/>
</dbReference>
<dbReference type="InterPro" id="IPR001763">
    <property type="entry name" value="Rhodanese-like_dom"/>
</dbReference>
<dbReference type="Gene3D" id="3.30.110.40">
    <property type="entry name" value="TusA-like domain"/>
    <property type="match status" value="1"/>
</dbReference>
<dbReference type="InterPro" id="IPR036873">
    <property type="entry name" value="Rhodanese-like_dom_sf"/>
</dbReference>
<comment type="similarity">
    <text evidence="2">Belongs to the class-III pyridine nucleotide-disulfide oxidoreductase family.</text>
</comment>
<comment type="cofactor">
    <cofactor evidence="1">
        <name>FAD</name>
        <dbReference type="ChEBI" id="CHEBI:57692"/>
    </cofactor>
</comment>
<dbReference type="SUPFAM" id="SSF55424">
    <property type="entry name" value="FAD/NAD-linked reductases, dimerisation (C-terminal) domain"/>
    <property type="match status" value="1"/>
</dbReference>
<dbReference type="InterPro" id="IPR032836">
    <property type="entry name" value="DsrE2-like"/>
</dbReference>
<dbReference type="Pfam" id="PF07992">
    <property type="entry name" value="Pyr_redox_2"/>
    <property type="match status" value="1"/>
</dbReference>
<feature type="domain" description="Rhodanese" evidence="7">
    <location>
        <begin position="474"/>
        <end position="562"/>
    </location>
</feature>
<dbReference type="RefSeq" id="WP_379787178.1">
    <property type="nucleotide sequence ID" value="NZ_JBHSHL010000003.1"/>
</dbReference>
<dbReference type="EMBL" id="JBHSHL010000003">
    <property type="protein sequence ID" value="MFC4803728.1"/>
    <property type="molecule type" value="Genomic_DNA"/>
</dbReference>
<evidence type="ECO:0000313" key="9">
    <source>
        <dbReference type="Proteomes" id="UP001595916"/>
    </source>
</evidence>
<comment type="caution">
    <text evidence="8">The sequence shown here is derived from an EMBL/GenBank/DDBJ whole genome shotgun (WGS) entry which is preliminary data.</text>
</comment>
<dbReference type="InterPro" id="IPR004099">
    <property type="entry name" value="Pyr_nucl-diS_OxRdtase_dimer"/>
</dbReference>
<keyword evidence="9" id="KW-1185">Reference proteome</keyword>
<dbReference type="InterPro" id="IPR036868">
    <property type="entry name" value="TusA-like_sf"/>
</dbReference>
<evidence type="ECO:0000256" key="2">
    <source>
        <dbReference type="ARBA" id="ARBA00009130"/>
    </source>
</evidence>
<dbReference type="PROSITE" id="PS50206">
    <property type="entry name" value="RHODANESE_3"/>
    <property type="match status" value="1"/>
</dbReference>
<evidence type="ECO:0000256" key="6">
    <source>
        <dbReference type="ARBA" id="ARBA00023284"/>
    </source>
</evidence>
<keyword evidence="5" id="KW-0560">Oxidoreductase</keyword>
<evidence type="ECO:0000256" key="5">
    <source>
        <dbReference type="ARBA" id="ARBA00023002"/>
    </source>
</evidence>
<dbReference type="SMART" id="SM00450">
    <property type="entry name" value="RHOD"/>
    <property type="match status" value="1"/>
</dbReference>
<dbReference type="InterPro" id="IPR023753">
    <property type="entry name" value="FAD/NAD-binding_dom"/>
</dbReference>
<dbReference type="SUPFAM" id="SSF52821">
    <property type="entry name" value="Rhodanese/Cell cycle control phosphatase"/>
    <property type="match status" value="1"/>
</dbReference>
<dbReference type="SUPFAM" id="SSF51905">
    <property type="entry name" value="FAD/NAD(P)-binding domain"/>
    <property type="match status" value="2"/>
</dbReference>
<dbReference type="InterPro" id="IPR027396">
    <property type="entry name" value="DsrEFH-like"/>
</dbReference>
<dbReference type="SUPFAM" id="SSF64307">
    <property type="entry name" value="SirA-like"/>
    <property type="match status" value="1"/>
</dbReference>
<dbReference type="InterPro" id="IPR050260">
    <property type="entry name" value="FAD-bd_OxRdtase"/>
</dbReference>
<organism evidence="8 9">
    <name type="scientific">Filifactor villosus</name>
    <dbReference type="NCBI Taxonomy" id="29374"/>
    <lineage>
        <taxon>Bacteria</taxon>
        <taxon>Bacillati</taxon>
        <taxon>Bacillota</taxon>
        <taxon>Clostridia</taxon>
        <taxon>Peptostreptococcales</taxon>
        <taxon>Filifactoraceae</taxon>
        <taxon>Filifactor</taxon>
    </lineage>
</organism>
<keyword evidence="6" id="KW-0676">Redox-active center</keyword>
<evidence type="ECO:0000256" key="3">
    <source>
        <dbReference type="ARBA" id="ARBA00022630"/>
    </source>
</evidence>
<evidence type="ECO:0000256" key="4">
    <source>
        <dbReference type="ARBA" id="ARBA00022827"/>
    </source>
</evidence>
<dbReference type="Pfam" id="PF00581">
    <property type="entry name" value="Rhodanese"/>
    <property type="match status" value="1"/>
</dbReference>
<accession>A0ABV9QHL4</accession>
<dbReference type="Pfam" id="PF01206">
    <property type="entry name" value="TusA"/>
    <property type="match status" value="1"/>
</dbReference>
<dbReference type="Gene3D" id="3.40.1260.10">
    <property type="entry name" value="DsrEFH-like"/>
    <property type="match status" value="1"/>
</dbReference>
<dbReference type="PRINTS" id="PR00368">
    <property type="entry name" value="FADPNR"/>
</dbReference>
<evidence type="ECO:0000256" key="1">
    <source>
        <dbReference type="ARBA" id="ARBA00001974"/>
    </source>
</evidence>
<dbReference type="Gene3D" id="3.40.250.10">
    <property type="entry name" value="Rhodanese-like domain"/>
    <property type="match status" value="1"/>
</dbReference>
<evidence type="ECO:0000313" key="8">
    <source>
        <dbReference type="EMBL" id="MFC4803728.1"/>
    </source>
</evidence>
<keyword evidence="4" id="KW-0274">FAD</keyword>
<dbReference type="InterPro" id="IPR001455">
    <property type="entry name" value="TusA-like"/>
</dbReference>
<dbReference type="InterPro" id="IPR016156">
    <property type="entry name" value="FAD/NAD-linked_Rdtase_dimer_sf"/>
</dbReference>
<dbReference type="PRINTS" id="PR00411">
    <property type="entry name" value="PNDRDTASEI"/>
</dbReference>
<keyword evidence="3" id="KW-0285">Flavoprotein</keyword>
<dbReference type="Proteomes" id="UP001595916">
    <property type="component" value="Unassembled WGS sequence"/>
</dbReference>
<reference evidence="9" key="1">
    <citation type="journal article" date="2019" name="Int. J. Syst. Evol. Microbiol.">
        <title>The Global Catalogue of Microorganisms (GCM) 10K type strain sequencing project: providing services to taxonomists for standard genome sequencing and annotation.</title>
        <authorList>
            <consortium name="The Broad Institute Genomics Platform"/>
            <consortium name="The Broad Institute Genome Sequencing Center for Infectious Disease"/>
            <person name="Wu L."/>
            <person name="Ma J."/>
        </authorList>
    </citation>
    <scope>NUCLEOTIDE SEQUENCE [LARGE SCALE GENOMIC DNA]</scope>
    <source>
        <strain evidence="9">CCUG 46385</strain>
    </source>
</reference>
<dbReference type="InterPro" id="IPR036188">
    <property type="entry name" value="FAD/NAD-bd_sf"/>
</dbReference>
<dbReference type="PANTHER" id="PTHR43429">
    <property type="entry name" value="PYRIDINE NUCLEOTIDE-DISULFIDE OXIDOREDUCTASE DOMAIN-CONTAINING"/>
    <property type="match status" value="1"/>
</dbReference>
<dbReference type="Pfam" id="PF02852">
    <property type="entry name" value="Pyr_redox_dim"/>
    <property type="match status" value="1"/>
</dbReference>
<proteinExistence type="inferred from homology"/>
<name>A0ABV9QHL4_9FIRM</name>
<protein>
    <submittedName>
        <fullName evidence="8">FAD-dependent oxidoreductase</fullName>
    </submittedName>
</protein>
<sequence>MSKTLIIGGVAGGATAAARLRRLDEKMEIILLERGDYISYANCGLPYYIGDVIKEREALLLQTPEAMKKKFNIDVRTGNEAVSIDKEKNRVTIARKDGSTYEETYDDLILATGSSPLKPPIPGIDGEGIYTLWTIPDTDTIRRVVDEKKPETAAVIGGGFIGLEMAENLHKRGIHVSIIEAQNQVMAPIDFEMAQILHENMINNGVDLRLGDGVKEFRRVGDRTEIALASGDLVKADMVILSIGVRPNSLIAKEAGLELNQRGGVKVDKTMRTSHKNIWAVGDIIEIENFVSKQPGMIPLAGPANKQGRIVANNIVSSGKGASDLEEYEGTMGTSIAQVFDFSVGAVGLNEKALKMEGKEKDKDYYVATITQKSHAGYYPMATPMTIKMIFDKSGTIYGAQAVGQDGVDKRIDVLATVIRLNGTIEDLKKLELAYAPPYSSAKDPVNMLGFVAENILRKLVVFRSPEEVEKMKGREDFLVLDIMEDVERSVWAMEPSVHIPLGELRQRLHELPKNKEICTYCAVGVRSYNAARILMQSGFEKVSVLEAGTGFYKSATLDVKKENQKNIDRAEGGSDRGTEDVSRNTADVRIIDCCGLQCPGPIMKVNETLNMMKSGEVMKVSATDMGFARDVESWCKRTGNTYLGATKQGLENIVTIQKGGEGEATGVCKVEEKVEQNLPQGKTMVVFSGDLDKIIASFIIANGAAAMGRPVTMFFTFWGLNALRKSSPVRTQKNLIEKMFALMMPRGIGKLKLSKMNMGGIGTKMMRAVMKQKNVASLEELMKSAMKNGVKLVACTMSMDVMGIKQEELIDGVELAGVATYLGDAEQSNVNLFI</sequence>
<dbReference type="Gene3D" id="3.50.50.60">
    <property type="entry name" value="FAD/NAD(P)-binding domain"/>
    <property type="match status" value="2"/>
</dbReference>
<evidence type="ECO:0000259" key="7">
    <source>
        <dbReference type="PROSITE" id="PS50206"/>
    </source>
</evidence>